<gene>
    <name evidence="9" type="primary">LOC110976478</name>
</gene>
<keyword evidence="3" id="KW-0560">Oxidoreductase</keyword>
<evidence type="ECO:0000256" key="1">
    <source>
        <dbReference type="ARBA" id="ARBA00007905"/>
    </source>
</evidence>
<dbReference type="CDD" id="cd19136">
    <property type="entry name" value="AKR_DrGR-like"/>
    <property type="match status" value="1"/>
</dbReference>
<dbReference type="SUPFAM" id="SSF51430">
    <property type="entry name" value="NAD(P)-linked oxidoreductase"/>
    <property type="match status" value="1"/>
</dbReference>
<organism evidence="8 9">
    <name type="scientific">Acanthaster planci</name>
    <name type="common">Crown-of-thorns starfish</name>
    <dbReference type="NCBI Taxonomy" id="133434"/>
    <lineage>
        <taxon>Eukaryota</taxon>
        <taxon>Metazoa</taxon>
        <taxon>Echinodermata</taxon>
        <taxon>Eleutherozoa</taxon>
        <taxon>Asterozoa</taxon>
        <taxon>Asteroidea</taxon>
        <taxon>Valvatacea</taxon>
        <taxon>Valvatida</taxon>
        <taxon>Acanthasteridae</taxon>
        <taxon>Acanthaster</taxon>
    </lineage>
</organism>
<feature type="domain" description="NADP-dependent oxidoreductase" evidence="7">
    <location>
        <begin position="25"/>
        <end position="270"/>
    </location>
</feature>
<dbReference type="Pfam" id="PF00248">
    <property type="entry name" value="Aldo_ket_red"/>
    <property type="match status" value="1"/>
</dbReference>
<dbReference type="PIRSF" id="PIRSF000097">
    <property type="entry name" value="AKR"/>
    <property type="match status" value="1"/>
</dbReference>
<dbReference type="InterPro" id="IPR018170">
    <property type="entry name" value="Aldo/ket_reductase_CS"/>
</dbReference>
<evidence type="ECO:0000256" key="4">
    <source>
        <dbReference type="PIRSR" id="PIRSR000097-1"/>
    </source>
</evidence>
<dbReference type="PROSITE" id="PS00062">
    <property type="entry name" value="ALDOKETO_REDUCTASE_2"/>
    <property type="match status" value="1"/>
</dbReference>
<dbReference type="InterPro" id="IPR023210">
    <property type="entry name" value="NADP_OxRdtase_dom"/>
</dbReference>
<dbReference type="Proteomes" id="UP000694845">
    <property type="component" value="Unplaced"/>
</dbReference>
<keyword evidence="2" id="KW-0521">NADP</keyword>
<reference evidence="9" key="1">
    <citation type="submission" date="2025-08" db="UniProtKB">
        <authorList>
            <consortium name="RefSeq"/>
        </authorList>
    </citation>
    <scope>IDENTIFICATION</scope>
</reference>
<name>A0A8B7Y0E5_ACAPL</name>
<protein>
    <submittedName>
        <fullName evidence="9">Uncharacterized protein LOC110976478 isoform X1</fullName>
    </submittedName>
</protein>
<dbReference type="AlphaFoldDB" id="A0A8B7Y0E5"/>
<keyword evidence="8" id="KW-1185">Reference proteome</keyword>
<dbReference type="InterPro" id="IPR036812">
    <property type="entry name" value="NAD(P)_OxRdtase_dom_sf"/>
</dbReference>
<evidence type="ECO:0000313" key="9">
    <source>
        <dbReference type="RefSeq" id="XP_022085451.1"/>
    </source>
</evidence>
<feature type="binding site" evidence="5">
    <location>
        <position position="111"/>
    </location>
    <ligand>
        <name>substrate</name>
    </ligand>
</feature>
<comment type="similarity">
    <text evidence="1">Belongs to the aldo/keto reductase family.</text>
</comment>
<accession>A0A8B7Y0E5</accession>
<dbReference type="PANTHER" id="PTHR43827">
    <property type="entry name" value="2,5-DIKETO-D-GLUCONIC ACID REDUCTASE"/>
    <property type="match status" value="1"/>
</dbReference>
<dbReference type="OrthoDB" id="416253at2759"/>
<evidence type="ECO:0000256" key="2">
    <source>
        <dbReference type="ARBA" id="ARBA00022857"/>
    </source>
</evidence>
<evidence type="ECO:0000256" key="6">
    <source>
        <dbReference type="PIRSR" id="PIRSR000097-3"/>
    </source>
</evidence>
<evidence type="ECO:0000256" key="5">
    <source>
        <dbReference type="PIRSR" id="PIRSR000097-2"/>
    </source>
</evidence>
<proteinExistence type="inferred from homology"/>
<dbReference type="FunFam" id="3.20.20.100:FF:000002">
    <property type="entry name" value="2,5-diketo-D-gluconic acid reductase A"/>
    <property type="match status" value="1"/>
</dbReference>
<dbReference type="InterPro" id="IPR020471">
    <property type="entry name" value="AKR"/>
</dbReference>
<dbReference type="KEGG" id="aplc:110976478"/>
<dbReference type="PRINTS" id="PR00069">
    <property type="entry name" value="ALDKETRDTASE"/>
</dbReference>
<dbReference type="RefSeq" id="XP_022085451.1">
    <property type="nucleotide sequence ID" value="XM_022229759.1"/>
</dbReference>
<evidence type="ECO:0000259" key="7">
    <source>
        <dbReference type="Pfam" id="PF00248"/>
    </source>
</evidence>
<sequence length="300" mass="34220">MKFTELNTGIKMPLFGLGTYGLVGHDVLYNALDAALKSGYRLIDTAAVYKNEKDIGDCLRELLPKHGLSRDDLFLETKLDTKDHGLEEAYSACLASLEKLQTDYLDLYIIHWPAKSKIKSDDPRHAGFRKDSWTALEKLYKEGKVRNIGISNYTLKHLKEMASYTTIQPAVLQVEYHPFYIQTDLLQWCQANNVHLQTYRSLGKSKLLSEPVVVTIAERTNKTPAQVLLQWALQQDLGRWTSRQLAKLICVIPQSTNPDHIAENIDIFEHGDNWLTEEDMLNISDLHCGEKFCWDPSVVP</sequence>
<dbReference type="PROSITE" id="PS00798">
    <property type="entry name" value="ALDOKETO_REDUCTASE_1"/>
    <property type="match status" value="1"/>
</dbReference>
<dbReference type="Gene3D" id="3.20.20.100">
    <property type="entry name" value="NADP-dependent oxidoreductase domain"/>
    <property type="match status" value="1"/>
</dbReference>
<evidence type="ECO:0000256" key="3">
    <source>
        <dbReference type="ARBA" id="ARBA00023002"/>
    </source>
</evidence>
<evidence type="ECO:0000313" key="8">
    <source>
        <dbReference type="Proteomes" id="UP000694845"/>
    </source>
</evidence>
<dbReference type="GeneID" id="110976478"/>
<dbReference type="GO" id="GO:0016616">
    <property type="term" value="F:oxidoreductase activity, acting on the CH-OH group of donors, NAD or NADP as acceptor"/>
    <property type="evidence" value="ECO:0007669"/>
    <property type="project" value="UniProtKB-ARBA"/>
</dbReference>
<feature type="site" description="Lowers pKa of active site Tyr" evidence="6">
    <location>
        <position position="78"/>
    </location>
</feature>
<feature type="active site" description="Proton donor" evidence="4">
    <location>
        <position position="49"/>
    </location>
</feature>
<dbReference type="PANTHER" id="PTHR43827:SF3">
    <property type="entry name" value="NADP-DEPENDENT OXIDOREDUCTASE DOMAIN-CONTAINING PROTEIN"/>
    <property type="match status" value="1"/>
</dbReference>